<accession>A0A1T4MII7</accession>
<reference evidence="9 10" key="1">
    <citation type="submission" date="2017-02" db="EMBL/GenBank/DDBJ databases">
        <authorList>
            <person name="Peterson S.W."/>
        </authorList>
    </citation>
    <scope>NUCLEOTIDE SEQUENCE [LARGE SCALE GENOMIC DNA]</scope>
    <source>
        <strain evidence="9 10">ATCC 17233</strain>
    </source>
</reference>
<evidence type="ECO:0000256" key="1">
    <source>
        <dbReference type="ARBA" id="ARBA00022490"/>
    </source>
</evidence>
<comment type="subunit">
    <text evidence="5">Heterooligomer composed of large and small subunits.</text>
</comment>
<name>A0A1T4MII7_9FIRM</name>
<proteinExistence type="inferred from homology"/>
<dbReference type="AlphaFoldDB" id="A0A1T4MII7"/>
<comment type="similarity">
    <text evidence="5 6">Belongs to the XseA family.</text>
</comment>
<keyword evidence="1 5" id="KW-0963">Cytoplasm</keyword>
<comment type="function">
    <text evidence="5">Bidirectionally degrades single-stranded DNA into large acid-insoluble oligonucleotides, which are then degraded further into small acid-soluble oligonucleotides.</text>
</comment>
<feature type="domain" description="OB-fold nucleic acid binding" evidence="8">
    <location>
        <begin position="4"/>
        <end position="100"/>
    </location>
</feature>
<evidence type="ECO:0000256" key="2">
    <source>
        <dbReference type="ARBA" id="ARBA00022722"/>
    </source>
</evidence>
<dbReference type="CDD" id="cd04489">
    <property type="entry name" value="ExoVII_LU_OBF"/>
    <property type="match status" value="1"/>
</dbReference>
<dbReference type="GO" id="GO:0003676">
    <property type="term" value="F:nucleic acid binding"/>
    <property type="evidence" value="ECO:0007669"/>
    <property type="project" value="InterPro"/>
</dbReference>
<evidence type="ECO:0000256" key="6">
    <source>
        <dbReference type="RuleBase" id="RU004355"/>
    </source>
</evidence>
<dbReference type="EMBL" id="FUXA01000007">
    <property type="protein sequence ID" value="SJZ66687.1"/>
    <property type="molecule type" value="Genomic_DNA"/>
</dbReference>
<keyword evidence="10" id="KW-1185">Reference proteome</keyword>
<keyword evidence="3 5" id="KW-0378">Hydrolase</keyword>
<dbReference type="GO" id="GO:0005737">
    <property type="term" value="C:cytoplasm"/>
    <property type="evidence" value="ECO:0007669"/>
    <property type="project" value="UniProtKB-SubCell"/>
</dbReference>
<evidence type="ECO:0000313" key="10">
    <source>
        <dbReference type="Proteomes" id="UP000189857"/>
    </source>
</evidence>
<evidence type="ECO:0000313" key="9">
    <source>
        <dbReference type="EMBL" id="SJZ66687.1"/>
    </source>
</evidence>
<dbReference type="Pfam" id="PF02601">
    <property type="entry name" value="Exonuc_VII_L"/>
    <property type="match status" value="1"/>
</dbReference>
<sequence length="425" mass="47824">MKTYSIGQIINYTKNLLVNDYFLRSVYITGEVSNCKYTSVGHIYFSLKDEVGSMPVVMFKGSTYQGLKFKLCDGQAIIAKCSIGMYEKDGKVQLYATDIRLAEDTEGRLNAEFLKLKEKLYNEGLFDFEHKKKIVKYPKTVGIVTAATGAAIQDIINIAKRRNPYVQLILYPSKVQGEGAAETIAKGIEVLDNMNLDTIIVGRGGGSIEDLWAFNEEIVARAIYNAKTPIISGTGHEVDTTIADYVADVRVPTPSAAAEIAIPDIMTSLNNAARLRSIIDNDFFNKLNSYKSRAELLREKIERKSPKEELSAKKMRLSDYREKIDKLMLDKYDELKLFQKESERRLHTGMRDLYTEKRHRLQLDITKLNGLSPTAKLINGFGYITFNDEPVKDVTSVSKGDEVNITLKSGIITAEVKKITNHNKL</sequence>
<dbReference type="HAMAP" id="MF_00378">
    <property type="entry name" value="Exonuc_7_L"/>
    <property type="match status" value="1"/>
</dbReference>
<keyword evidence="4 5" id="KW-0269">Exonuclease</keyword>
<evidence type="ECO:0000256" key="5">
    <source>
        <dbReference type="HAMAP-Rule" id="MF_00378"/>
    </source>
</evidence>
<feature type="domain" description="Exonuclease VII large subunit C-terminal" evidence="7">
    <location>
        <begin position="125"/>
        <end position="414"/>
    </location>
</feature>
<evidence type="ECO:0000259" key="8">
    <source>
        <dbReference type="Pfam" id="PF13742"/>
    </source>
</evidence>
<comment type="subcellular location">
    <subcellularLocation>
        <location evidence="5 6">Cytoplasm</location>
    </subcellularLocation>
</comment>
<evidence type="ECO:0000256" key="3">
    <source>
        <dbReference type="ARBA" id="ARBA00022801"/>
    </source>
</evidence>
<dbReference type="PANTHER" id="PTHR30008">
    <property type="entry name" value="EXODEOXYRIBONUCLEASE 7 LARGE SUBUNIT"/>
    <property type="match status" value="1"/>
</dbReference>
<protein>
    <recommendedName>
        <fullName evidence="5">Exodeoxyribonuclease 7 large subunit</fullName>
        <ecNumber evidence="5">3.1.11.6</ecNumber>
    </recommendedName>
    <alternativeName>
        <fullName evidence="5">Exodeoxyribonuclease VII large subunit</fullName>
        <shortName evidence="5">Exonuclease VII large subunit</shortName>
    </alternativeName>
</protein>
<dbReference type="GO" id="GO:0009318">
    <property type="term" value="C:exodeoxyribonuclease VII complex"/>
    <property type="evidence" value="ECO:0007669"/>
    <property type="project" value="UniProtKB-UniRule"/>
</dbReference>
<dbReference type="Proteomes" id="UP000189857">
    <property type="component" value="Unassembled WGS sequence"/>
</dbReference>
<dbReference type="GO" id="GO:0006308">
    <property type="term" value="P:DNA catabolic process"/>
    <property type="evidence" value="ECO:0007669"/>
    <property type="project" value="UniProtKB-UniRule"/>
</dbReference>
<dbReference type="GO" id="GO:0008855">
    <property type="term" value="F:exodeoxyribonuclease VII activity"/>
    <property type="evidence" value="ECO:0007669"/>
    <property type="project" value="UniProtKB-UniRule"/>
</dbReference>
<keyword evidence="2 5" id="KW-0540">Nuclease</keyword>
<dbReference type="Pfam" id="PF13742">
    <property type="entry name" value="tRNA_anti_2"/>
    <property type="match status" value="1"/>
</dbReference>
<dbReference type="PANTHER" id="PTHR30008:SF0">
    <property type="entry name" value="EXODEOXYRIBONUCLEASE 7 LARGE SUBUNIT"/>
    <property type="match status" value="1"/>
</dbReference>
<gene>
    <name evidence="5" type="primary">xseA</name>
    <name evidence="9" type="ORF">SAMN02745110_01238</name>
</gene>
<comment type="catalytic activity">
    <reaction evidence="5 6">
        <text>Exonucleolytic cleavage in either 5'- to 3'- or 3'- to 5'-direction to yield nucleoside 5'-phosphates.</text>
        <dbReference type="EC" id="3.1.11.6"/>
    </reaction>
</comment>
<evidence type="ECO:0000259" key="7">
    <source>
        <dbReference type="Pfam" id="PF02601"/>
    </source>
</evidence>
<dbReference type="InterPro" id="IPR020579">
    <property type="entry name" value="Exonuc_VII_lsu_C"/>
</dbReference>
<evidence type="ECO:0000256" key="4">
    <source>
        <dbReference type="ARBA" id="ARBA00022839"/>
    </source>
</evidence>
<dbReference type="InterPro" id="IPR003753">
    <property type="entry name" value="Exonuc_VII_L"/>
</dbReference>
<dbReference type="RefSeq" id="WP_242870199.1">
    <property type="nucleotide sequence ID" value="NZ_FMTO01000006.1"/>
</dbReference>
<dbReference type="EC" id="3.1.11.6" evidence="5"/>
<organism evidence="9 10">
    <name type="scientific">Eubacterium ruminantium</name>
    <dbReference type="NCBI Taxonomy" id="42322"/>
    <lineage>
        <taxon>Bacteria</taxon>
        <taxon>Bacillati</taxon>
        <taxon>Bacillota</taxon>
        <taxon>Clostridia</taxon>
        <taxon>Eubacteriales</taxon>
        <taxon>Eubacteriaceae</taxon>
        <taxon>Eubacterium</taxon>
    </lineage>
</organism>
<dbReference type="NCBIfam" id="TIGR00237">
    <property type="entry name" value="xseA"/>
    <property type="match status" value="1"/>
</dbReference>
<dbReference type="InterPro" id="IPR025824">
    <property type="entry name" value="OB-fold_nuc-bd_dom"/>
</dbReference>